<reference evidence="2 3" key="1">
    <citation type="journal article" date="2012" name="Genome Biol.">
        <title>Sequencing three crocodilian genomes to illuminate the evolution of archosaurs and amniotes.</title>
        <authorList>
            <person name="St John J.A."/>
            <person name="Braun E.L."/>
            <person name="Isberg S.R."/>
            <person name="Miles L.G."/>
            <person name="Chong A.Y."/>
            <person name="Gongora J."/>
            <person name="Dalzell P."/>
            <person name="Moran C."/>
            <person name="Bed'hom B."/>
            <person name="Abzhanov A."/>
            <person name="Burgess S.C."/>
            <person name="Cooksey A.M."/>
            <person name="Castoe T.A."/>
            <person name="Crawford N.G."/>
            <person name="Densmore L.D."/>
            <person name="Drew J.C."/>
            <person name="Edwards S.V."/>
            <person name="Faircloth B.C."/>
            <person name="Fujita M.K."/>
            <person name="Greenwold M.J."/>
            <person name="Hoffmann F.G."/>
            <person name="Howard J.M."/>
            <person name="Iguchi T."/>
            <person name="Janes D.E."/>
            <person name="Khan S.Y."/>
            <person name="Kohno S."/>
            <person name="de Koning A.J."/>
            <person name="Lance S.L."/>
            <person name="McCarthy F.M."/>
            <person name="McCormack J.E."/>
            <person name="Merchant M.E."/>
            <person name="Peterson D.G."/>
            <person name="Pollock D.D."/>
            <person name="Pourmand N."/>
            <person name="Raney B.J."/>
            <person name="Roessler K.A."/>
            <person name="Sanford J.R."/>
            <person name="Sawyer R.H."/>
            <person name="Schmidt C.J."/>
            <person name="Triplett E.W."/>
            <person name="Tuberville T.D."/>
            <person name="Venegas-Anaya M."/>
            <person name="Howard J.T."/>
            <person name="Jarvis E.D."/>
            <person name="Guillette L.J.Jr."/>
            <person name="Glenn T.C."/>
            <person name="Green R.E."/>
            <person name="Ray D.A."/>
        </authorList>
    </citation>
    <scope>NUCLEOTIDE SEQUENCE [LARGE SCALE GENOMIC DNA]</scope>
    <source>
        <strain evidence="2">KSC_2009_1</strain>
    </source>
</reference>
<protein>
    <recommendedName>
        <fullName evidence="4">Secreted protein</fullName>
    </recommendedName>
</protein>
<accession>A0A151N112</accession>
<evidence type="ECO:0000256" key="1">
    <source>
        <dbReference type="SAM" id="SignalP"/>
    </source>
</evidence>
<dbReference type="Proteomes" id="UP000050525">
    <property type="component" value="Unassembled WGS sequence"/>
</dbReference>
<name>A0A151N112_ALLMI</name>
<dbReference type="AlphaFoldDB" id="A0A151N112"/>
<evidence type="ECO:0000313" key="3">
    <source>
        <dbReference type="Proteomes" id="UP000050525"/>
    </source>
</evidence>
<evidence type="ECO:0008006" key="4">
    <source>
        <dbReference type="Google" id="ProtNLM"/>
    </source>
</evidence>
<feature type="signal peptide" evidence="1">
    <location>
        <begin position="1"/>
        <end position="18"/>
    </location>
</feature>
<evidence type="ECO:0000313" key="2">
    <source>
        <dbReference type="EMBL" id="KYO30349.1"/>
    </source>
</evidence>
<keyword evidence="3" id="KW-1185">Reference proteome</keyword>
<organism evidence="2 3">
    <name type="scientific">Alligator mississippiensis</name>
    <name type="common">American alligator</name>
    <dbReference type="NCBI Taxonomy" id="8496"/>
    <lineage>
        <taxon>Eukaryota</taxon>
        <taxon>Metazoa</taxon>
        <taxon>Chordata</taxon>
        <taxon>Craniata</taxon>
        <taxon>Vertebrata</taxon>
        <taxon>Euteleostomi</taxon>
        <taxon>Archelosauria</taxon>
        <taxon>Archosauria</taxon>
        <taxon>Crocodylia</taxon>
        <taxon>Alligatoridae</taxon>
        <taxon>Alligatorinae</taxon>
        <taxon>Alligator</taxon>
    </lineage>
</organism>
<feature type="chain" id="PRO_5007585640" description="Secreted protein" evidence="1">
    <location>
        <begin position="19"/>
        <end position="67"/>
    </location>
</feature>
<comment type="caution">
    <text evidence="2">The sequence shown here is derived from an EMBL/GenBank/DDBJ whole genome shotgun (WGS) entry which is preliminary data.</text>
</comment>
<proteinExistence type="predicted"/>
<keyword evidence="1" id="KW-0732">Signal</keyword>
<gene>
    <name evidence="2" type="ORF">Y1Q_0011229</name>
</gene>
<dbReference type="EMBL" id="AKHW03004259">
    <property type="protein sequence ID" value="KYO30349.1"/>
    <property type="molecule type" value="Genomic_DNA"/>
</dbReference>
<sequence length="67" mass="7930">MFCHAIVFFLLIVKQSDLSSQRKSFNNIKHTHRGVKLAAWLHSRTEKSLIRVEIWLLSQRKKPKTLD</sequence>